<protein>
    <submittedName>
        <fullName evidence="1">Uncharacterized protein</fullName>
    </submittedName>
</protein>
<dbReference type="EMBL" id="AF165818">
    <property type="protein sequence ID" value="AAK39898.1"/>
    <property type="molecule type" value="Genomic_DNA"/>
</dbReference>
<geneLocation type="nucleomorph" evidence="1"/>
<keyword evidence="1" id="KW-0542">Nucleomorph</keyword>
<sequence length="122" mass="15282">MNNYTFTKFKIPIYFLKLIKTKSIHLLHKVYYNPKKFNFHSKFNSEKKISFIFKRKFTEFFLTFRLNSKYELISYVNTKNFINFNKIKVKNFIERIDLMIKENFLKRHLLHDFRLIFKKKYT</sequence>
<dbReference type="GeneID" id="857385"/>
<gene>
    <name evidence="1" type="primary">orf122</name>
</gene>
<dbReference type="PIR" id="C90096">
    <property type="entry name" value="C90096"/>
</dbReference>
<organism evidence="1 2">
    <name type="scientific">Guillardia theta</name>
    <name type="common">Cryptophyte</name>
    <name type="synonym">Cryptomonas phi</name>
    <dbReference type="NCBI Taxonomy" id="55529"/>
    <lineage>
        <taxon>Eukaryota</taxon>
        <taxon>Cryptophyceae</taxon>
        <taxon>Pyrenomonadales</taxon>
        <taxon>Geminigeraceae</taxon>
        <taxon>Guillardia</taxon>
    </lineage>
</organism>
<accession>Q98RP8</accession>
<dbReference type="RefSeq" id="XP_001713603.1">
    <property type="nucleotide sequence ID" value="XM_001713551.1"/>
</dbReference>
<name>Q98RP8_GUITH</name>
<evidence type="ECO:0000313" key="1">
    <source>
        <dbReference type="EMBL" id="AAK39898.1"/>
    </source>
</evidence>
<dbReference type="Proteomes" id="UP000242167">
    <property type="component" value="Nucleomorph 1"/>
</dbReference>
<dbReference type="AlphaFoldDB" id="Q98RP8"/>
<evidence type="ECO:0000313" key="2">
    <source>
        <dbReference type="Proteomes" id="UP000242167"/>
    </source>
</evidence>
<proteinExistence type="predicted"/>
<reference evidence="1 2" key="1">
    <citation type="journal article" date="2001" name="Nature">
        <title>The highly reduced genome of an enslaved algal nucleus.</title>
        <authorList>
            <person name="Douglas S."/>
            <person name="Zauner S."/>
            <person name="Fraunholz M."/>
            <person name="Beaton M."/>
            <person name="Penny S."/>
            <person name="Deng L."/>
            <person name="Wu X."/>
            <person name="Reith M."/>
            <person name="Cavalier-Smith T."/>
            <person name="Maier U."/>
        </authorList>
    </citation>
    <scope>NUCLEOTIDE SEQUENCE [LARGE SCALE GENOMIC DNA]</scope>
</reference>